<name>A0A0N4VFQ1_ENTVE</name>
<dbReference type="Proteomes" id="UP000274131">
    <property type="component" value="Unassembled WGS sequence"/>
</dbReference>
<reference evidence="3" key="1">
    <citation type="submission" date="2017-02" db="UniProtKB">
        <authorList>
            <consortium name="WormBaseParasite"/>
        </authorList>
    </citation>
    <scope>IDENTIFICATION</scope>
</reference>
<gene>
    <name evidence="1" type="ORF">EVEC_LOCUS8988</name>
</gene>
<proteinExistence type="predicted"/>
<keyword evidence="2" id="KW-1185">Reference proteome</keyword>
<dbReference type="WBParaSite" id="EVEC_0000957801-mRNA-1">
    <property type="protein sequence ID" value="EVEC_0000957801-mRNA-1"/>
    <property type="gene ID" value="EVEC_0000957801"/>
</dbReference>
<dbReference type="AlphaFoldDB" id="A0A0N4VFQ1"/>
<protein>
    <submittedName>
        <fullName evidence="3">DUF148 domain-containing protein</fullName>
    </submittedName>
</protein>
<evidence type="ECO:0000313" key="3">
    <source>
        <dbReference type="WBParaSite" id="EVEC_0000957801-mRNA-1"/>
    </source>
</evidence>
<evidence type="ECO:0000313" key="2">
    <source>
        <dbReference type="Proteomes" id="UP000274131"/>
    </source>
</evidence>
<accession>A0A0N4VFQ1</accession>
<dbReference type="EMBL" id="UXUI01009738">
    <property type="protein sequence ID" value="VDD94237.1"/>
    <property type="molecule type" value="Genomic_DNA"/>
</dbReference>
<reference evidence="1 2" key="2">
    <citation type="submission" date="2018-10" db="EMBL/GenBank/DDBJ databases">
        <authorList>
            <consortium name="Pathogen Informatics"/>
        </authorList>
    </citation>
    <scope>NUCLEOTIDE SEQUENCE [LARGE SCALE GENOMIC DNA]</scope>
</reference>
<dbReference type="OrthoDB" id="5856170at2759"/>
<sequence>MIFAILSLCTEIPCGLPPFVDQMPKKQREELKEVWKNYQLGKNCGMEQAKTFEIVGKLSAEDKIRIFGAPPNNAIPPPVLFPEVTLPVIPLFIRTSSPKTKEIFDSILTNDTMEETEKFAAMEKFAVEVLTPAQLADFKIWIGGLKAQKAKIDAQIDALSDGASEILKQITELRLREKRILQTITPEIAAELSGLL</sequence>
<evidence type="ECO:0000313" key="1">
    <source>
        <dbReference type="EMBL" id="VDD94237.1"/>
    </source>
</evidence>
<organism evidence="3">
    <name type="scientific">Enterobius vermicularis</name>
    <name type="common">Human pinworm</name>
    <dbReference type="NCBI Taxonomy" id="51028"/>
    <lineage>
        <taxon>Eukaryota</taxon>
        <taxon>Metazoa</taxon>
        <taxon>Ecdysozoa</taxon>
        <taxon>Nematoda</taxon>
        <taxon>Chromadorea</taxon>
        <taxon>Rhabditida</taxon>
        <taxon>Spirurina</taxon>
        <taxon>Oxyuridomorpha</taxon>
        <taxon>Oxyuroidea</taxon>
        <taxon>Oxyuridae</taxon>
        <taxon>Enterobius</taxon>
    </lineage>
</organism>